<evidence type="ECO:0000313" key="2">
    <source>
        <dbReference type="EMBL" id="KAF3970343.1"/>
    </source>
</evidence>
<keyword evidence="1" id="KW-0732">Signal</keyword>
<keyword evidence="3" id="KW-1185">Reference proteome</keyword>
<organism evidence="2 3">
    <name type="scientific">Castanea mollissima</name>
    <name type="common">Chinese chestnut</name>
    <dbReference type="NCBI Taxonomy" id="60419"/>
    <lineage>
        <taxon>Eukaryota</taxon>
        <taxon>Viridiplantae</taxon>
        <taxon>Streptophyta</taxon>
        <taxon>Embryophyta</taxon>
        <taxon>Tracheophyta</taxon>
        <taxon>Spermatophyta</taxon>
        <taxon>Magnoliopsida</taxon>
        <taxon>eudicotyledons</taxon>
        <taxon>Gunneridae</taxon>
        <taxon>Pentapetalae</taxon>
        <taxon>rosids</taxon>
        <taxon>fabids</taxon>
        <taxon>Fagales</taxon>
        <taxon>Fagaceae</taxon>
        <taxon>Castanea</taxon>
    </lineage>
</organism>
<feature type="chain" id="PRO_5035219115" evidence="1">
    <location>
        <begin position="25"/>
        <end position="92"/>
    </location>
</feature>
<dbReference type="PANTHER" id="PTHR37184">
    <property type="entry name" value="CLAVATA3/ESR (CLE)-RELATED PROTEIN 27"/>
    <property type="match status" value="1"/>
</dbReference>
<dbReference type="PANTHER" id="PTHR37184:SF2">
    <property type="entry name" value="CLAVATA3_ESR (CLE)-RELATED PROTEIN 43"/>
    <property type="match status" value="1"/>
</dbReference>
<evidence type="ECO:0000256" key="1">
    <source>
        <dbReference type="SAM" id="SignalP"/>
    </source>
</evidence>
<sequence>MSFAGSRRLMSPSLVLLLIMSVLQIWVCCDYSCQAGAIRIFPGSHGSIDKKSKVELLHKYFSGRTFALNRTHDNGFQESKRKVPSCPDPLHN</sequence>
<proteinExistence type="predicted"/>
<reference evidence="2" key="1">
    <citation type="submission" date="2020-03" db="EMBL/GenBank/DDBJ databases">
        <title>Castanea mollissima Vanexum genome sequencing.</title>
        <authorList>
            <person name="Staton M."/>
        </authorList>
    </citation>
    <scope>NUCLEOTIDE SEQUENCE</scope>
    <source>
        <tissue evidence="2">Leaf</tissue>
    </source>
</reference>
<dbReference type="OrthoDB" id="1298458at2759"/>
<comment type="caution">
    <text evidence="2">The sequence shown here is derived from an EMBL/GenBank/DDBJ whole genome shotgun (WGS) entry which is preliminary data.</text>
</comment>
<accession>A0A8J4RW77</accession>
<dbReference type="EMBL" id="JRKL02000544">
    <property type="protein sequence ID" value="KAF3970343.1"/>
    <property type="molecule type" value="Genomic_DNA"/>
</dbReference>
<gene>
    <name evidence="2" type="ORF">CMV_005952</name>
</gene>
<dbReference type="AlphaFoldDB" id="A0A8J4RW77"/>
<feature type="signal peptide" evidence="1">
    <location>
        <begin position="1"/>
        <end position="24"/>
    </location>
</feature>
<dbReference type="Proteomes" id="UP000737018">
    <property type="component" value="Unassembled WGS sequence"/>
</dbReference>
<name>A0A8J4RW77_9ROSI</name>
<dbReference type="InterPro" id="IPR040274">
    <property type="entry name" value="CLE27/CLE43"/>
</dbReference>
<protein>
    <submittedName>
        <fullName evidence="2">Uncharacterized protein</fullName>
    </submittedName>
</protein>
<evidence type="ECO:0000313" key="3">
    <source>
        <dbReference type="Proteomes" id="UP000737018"/>
    </source>
</evidence>